<evidence type="ECO:0000313" key="1">
    <source>
        <dbReference type="EMBL" id="CEK94633.1"/>
    </source>
</evidence>
<feature type="non-terminal residue" evidence="1">
    <location>
        <position position="65"/>
    </location>
</feature>
<name>A0A0B7BNU1_9EUPU</name>
<gene>
    <name evidence="1" type="primary">ORF201931</name>
</gene>
<reference evidence="1" key="1">
    <citation type="submission" date="2014-12" db="EMBL/GenBank/DDBJ databases">
        <title>Insight into the proteome of Arion vulgaris.</title>
        <authorList>
            <person name="Aradska J."/>
            <person name="Bulat T."/>
            <person name="Smidak R."/>
            <person name="Sarate P."/>
            <person name="Gangsoo J."/>
            <person name="Sialana F."/>
            <person name="Bilban M."/>
            <person name="Lubec G."/>
        </authorList>
    </citation>
    <scope>NUCLEOTIDE SEQUENCE</scope>
    <source>
        <tissue evidence="1">Skin</tissue>
    </source>
</reference>
<protein>
    <submittedName>
        <fullName evidence="1">Uncharacterized protein</fullName>
    </submittedName>
</protein>
<accession>A0A0B7BNU1</accession>
<dbReference type="EMBL" id="HACG01047768">
    <property type="protein sequence ID" value="CEK94633.1"/>
    <property type="molecule type" value="Transcribed_RNA"/>
</dbReference>
<organism evidence="1">
    <name type="scientific">Arion vulgaris</name>
    <dbReference type="NCBI Taxonomy" id="1028688"/>
    <lineage>
        <taxon>Eukaryota</taxon>
        <taxon>Metazoa</taxon>
        <taxon>Spiralia</taxon>
        <taxon>Lophotrochozoa</taxon>
        <taxon>Mollusca</taxon>
        <taxon>Gastropoda</taxon>
        <taxon>Heterobranchia</taxon>
        <taxon>Euthyneura</taxon>
        <taxon>Panpulmonata</taxon>
        <taxon>Eupulmonata</taxon>
        <taxon>Stylommatophora</taxon>
        <taxon>Helicina</taxon>
        <taxon>Arionoidea</taxon>
        <taxon>Arionidae</taxon>
        <taxon>Arion</taxon>
    </lineage>
</organism>
<dbReference type="AlphaFoldDB" id="A0A0B7BNU1"/>
<sequence length="65" mass="7607">MLTLHLFPIKYFHCLFVSSNSLSCAELPTLTVRNFSYARWSRLCRRYDQIISLHPKFIFSGGLPL</sequence>
<proteinExistence type="predicted"/>